<organism evidence="1 2">
    <name type="scientific">Ascaris lumbricoides</name>
    <name type="common">Giant roundworm</name>
    <dbReference type="NCBI Taxonomy" id="6252"/>
    <lineage>
        <taxon>Eukaryota</taxon>
        <taxon>Metazoa</taxon>
        <taxon>Ecdysozoa</taxon>
        <taxon>Nematoda</taxon>
        <taxon>Chromadorea</taxon>
        <taxon>Rhabditida</taxon>
        <taxon>Spirurina</taxon>
        <taxon>Ascaridomorpha</taxon>
        <taxon>Ascaridoidea</taxon>
        <taxon>Ascarididae</taxon>
        <taxon>Ascaris</taxon>
    </lineage>
</organism>
<evidence type="ECO:0000313" key="2">
    <source>
        <dbReference type="WBParaSite" id="ALUE_0002093701-mRNA-1"/>
    </source>
</evidence>
<name>A0A0M3IQA9_ASCLU</name>
<accession>A0A0M3IQA9</accession>
<reference evidence="2" key="1">
    <citation type="submission" date="2017-02" db="UniProtKB">
        <authorList>
            <consortium name="WormBaseParasite"/>
        </authorList>
    </citation>
    <scope>IDENTIFICATION</scope>
</reference>
<keyword evidence="1" id="KW-1185">Reference proteome</keyword>
<dbReference type="Proteomes" id="UP000036681">
    <property type="component" value="Unplaced"/>
</dbReference>
<sequence>MGIPPARLHGYSSIGIIQSTLRTGKVDRIFTDDPDYGRLTIHGFIQSDRVPNKLLTLEDVVDLQVRLILHLCC</sequence>
<proteinExistence type="predicted"/>
<dbReference type="WBParaSite" id="ALUE_0002093701-mRNA-1">
    <property type="protein sequence ID" value="ALUE_0002093701-mRNA-1"/>
    <property type="gene ID" value="ALUE_0002093701"/>
</dbReference>
<evidence type="ECO:0000313" key="1">
    <source>
        <dbReference type="Proteomes" id="UP000036681"/>
    </source>
</evidence>
<dbReference type="AlphaFoldDB" id="A0A0M3IQA9"/>
<protein>
    <submittedName>
        <fullName evidence="2">Transposase</fullName>
    </submittedName>
</protein>